<dbReference type="PROSITE" id="PS51891">
    <property type="entry name" value="CENP_V_GFA"/>
    <property type="match status" value="1"/>
</dbReference>
<sequence length="122" mass="13620">MKGGCHCGAVRYEFAGEPPFEVLKCNCSMCARTGFLHLMVPHEEFTLLKGEDSLTSYRFGTGAANHLFCKHCGVKSFYQPRSHPEAWSVNANCLGEEVELRVTPFDGKNWETAFKKLPGEDS</sequence>
<dbReference type="EMBL" id="JAHVAH010000001">
    <property type="protein sequence ID" value="MBW0144740.1"/>
    <property type="molecule type" value="Genomic_DNA"/>
</dbReference>
<accession>A0ABS6V5V8</accession>
<evidence type="ECO:0000259" key="1">
    <source>
        <dbReference type="PROSITE" id="PS51891"/>
    </source>
</evidence>
<name>A0ABS6V5V8_9SPHN</name>
<feature type="domain" description="CENP-V/GFA" evidence="1">
    <location>
        <begin position="1"/>
        <end position="111"/>
    </location>
</feature>
<dbReference type="Pfam" id="PF04828">
    <property type="entry name" value="GFA"/>
    <property type="match status" value="1"/>
</dbReference>
<dbReference type="InterPro" id="IPR006913">
    <property type="entry name" value="CENP-V/GFA"/>
</dbReference>
<protein>
    <submittedName>
        <fullName evidence="2">GFA family protein</fullName>
    </submittedName>
</protein>
<proteinExistence type="predicted"/>
<dbReference type="Proteomes" id="UP000698028">
    <property type="component" value="Unassembled WGS sequence"/>
</dbReference>
<gene>
    <name evidence="2" type="ORF">KTQ36_05460</name>
</gene>
<dbReference type="PANTHER" id="PTHR28620">
    <property type="entry name" value="CENTROMERE PROTEIN V"/>
    <property type="match status" value="1"/>
</dbReference>
<dbReference type="PANTHER" id="PTHR28620:SF1">
    <property type="entry name" value="CENP-V_GFA DOMAIN-CONTAINING PROTEIN"/>
    <property type="match status" value="1"/>
</dbReference>
<evidence type="ECO:0000313" key="3">
    <source>
        <dbReference type="Proteomes" id="UP000698028"/>
    </source>
</evidence>
<reference evidence="2 3" key="1">
    <citation type="submission" date="2021-07" db="EMBL/GenBank/DDBJ databases">
        <title>The draft genome sequence of Sphingomicrobium sp. B8.</title>
        <authorList>
            <person name="Mu L."/>
        </authorList>
    </citation>
    <scope>NUCLEOTIDE SEQUENCE [LARGE SCALE GENOMIC DNA]</scope>
    <source>
        <strain evidence="2 3">B8</strain>
    </source>
</reference>
<dbReference type="RefSeq" id="WP_218632705.1">
    <property type="nucleotide sequence ID" value="NZ_JAHVAH010000001.1"/>
</dbReference>
<comment type="caution">
    <text evidence="2">The sequence shown here is derived from an EMBL/GenBank/DDBJ whole genome shotgun (WGS) entry which is preliminary data.</text>
</comment>
<evidence type="ECO:0000313" key="2">
    <source>
        <dbReference type="EMBL" id="MBW0144740.1"/>
    </source>
</evidence>
<dbReference type="InterPro" id="IPR052355">
    <property type="entry name" value="CENP-V-like"/>
</dbReference>
<organism evidence="2 3">
    <name type="scientific">Sphingomicrobium clamense</name>
    <dbReference type="NCBI Taxonomy" id="2851013"/>
    <lineage>
        <taxon>Bacteria</taxon>
        <taxon>Pseudomonadati</taxon>
        <taxon>Pseudomonadota</taxon>
        <taxon>Alphaproteobacteria</taxon>
        <taxon>Sphingomonadales</taxon>
        <taxon>Sphingomonadaceae</taxon>
        <taxon>Sphingomicrobium</taxon>
    </lineage>
</organism>
<keyword evidence="3" id="KW-1185">Reference proteome</keyword>